<dbReference type="InterPro" id="IPR050712">
    <property type="entry name" value="NAD(P)H-dep_reductase"/>
</dbReference>
<organism evidence="2 3">
    <name type="scientific">Wandonia haliotis</name>
    <dbReference type="NCBI Taxonomy" id="574963"/>
    <lineage>
        <taxon>Bacteria</taxon>
        <taxon>Pseudomonadati</taxon>
        <taxon>Bacteroidota</taxon>
        <taxon>Flavobacteriia</taxon>
        <taxon>Flavobacteriales</taxon>
        <taxon>Crocinitomicaceae</taxon>
        <taxon>Wandonia</taxon>
    </lineage>
</organism>
<name>A0ABN1MSL2_9FLAO</name>
<dbReference type="PANTHER" id="PTHR30543:SF21">
    <property type="entry name" value="NAD(P)H-DEPENDENT FMN REDUCTASE LOT6"/>
    <property type="match status" value="1"/>
</dbReference>
<sequence length="169" mass="19281">MKIVAISGSAANNSSTAAFLYTVRNHFSGQYEVEVFDRLRDFPLFRPEELEKELPELIQEFKKRLIRSDAILICTPEYTHNIPAVLKNALEWITASGELAAKKVLPVTLTPNEPRGEWAMKSLLASLITMKATIVAELPLYKDEMRNENGEIRLNETTRLILEEAFRLF</sequence>
<dbReference type="PANTHER" id="PTHR30543">
    <property type="entry name" value="CHROMATE REDUCTASE"/>
    <property type="match status" value="1"/>
</dbReference>
<dbReference type="EMBL" id="BAAAFH010000011">
    <property type="protein sequence ID" value="GAA0875924.1"/>
    <property type="molecule type" value="Genomic_DNA"/>
</dbReference>
<dbReference type="InterPro" id="IPR005025">
    <property type="entry name" value="FMN_Rdtase-like_dom"/>
</dbReference>
<dbReference type="RefSeq" id="WP_343787896.1">
    <property type="nucleotide sequence ID" value="NZ_BAAAFH010000011.1"/>
</dbReference>
<accession>A0ABN1MSL2</accession>
<dbReference type="SUPFAM" id="SSF52218">
    <property type="entry name" value="Flavoproteins"/>
    <property type="match status" value="1"/>
</dbReference>
<comment type="caution">
    <text evidence="2">The sequence shown here is derived from an EMBL/GenBank/DDBJ whole genome shotgun (WGS) entry which is preliminary data.</text>
</comment>
<dbReference type="InterPro" id="IPR029039">
    <property type="entry name" value="Flavoprotein-like_sf"/>
</dbReference>
<dbReference type="Pfam" id="PF03358">
    <property type="entry name" value="FMN_red"/>
    <property type="match status" value="1"/>
</dbReference>
<dbReference type="Gene3D" id="3.40.50.360">
    <property type="match status" value="1"/>
</dbReference>
<evidence type="ECO:0000259" key="1">
    <source>
        <dbReference type="Pfam" id="PF03358"/>
    </source>
</evidence>
<feature type="domain" description="NADPH-dependent FMN reductase-like" evidence="1">
    <location>
        <begin position="1"/>
        <end position="137"/>
    </location>
</feature>
<keyword evidence="3" id="KW-1185">Reference proteome</keyword>
<evidence type="ECO:0000313" key="2">
    <source>
        <dbReference type="EMBL" id="GAA0875924.1"/>
    </source>
</evidence>
<proteinExistence type="predicted"/>
<dbReference type="Proteomes" id="UP001501126">
    <property type="component" value="Unassembled WGS sequence"/>
</dbReference>
<reference evidence="2 3" key="1">
    <citation type="journal article" date="2019" name="Int. J. Syst. Evol. Microbiol.">
        <title>The Global Catalogue of Microorganisms (GCM) 10K type strain sequencing project: providing services to taxonomists for standard genome sequencing and annotation.</title>
        <authorList>
            <consortium name="The Broad Institute Genomics Platform"/>
            <consortium name="The Broad Institute Genome Sequencing Center for Infectious Disease"/>
            <person name="Wu L."/>
            <person name="Ma J."/>
        </authorList>
    </citation>
    <scope>NUCLEOTIDE SEQUENCE [LARGE SCALE GENOMIC DNA]</scope>
    <source>
        <strain evidence="2 3">JCM 16083</strain>
    </source>
</reference>
<gene>
    <name evidence="2" type="ORF">GCM10009118_23330</name>
</gene>
<evidence type="ECO:0000313" key="3">
    <source>
        <dbReference type="Proteomes" id="UP001501126"/>
    </source>
</evidence>
<protein>
    <submittedName>
        <fullName evidence="2">NADPH-dependent FMN reductase</fullName>
    </submittedName>
</protein>